<dbReference type="PANTHER" id="PTHR47966">
    <property type="entry name" value="BETA-SITE APP-CLEAVING ENZYME, ISOFORM A-RELATED"/>
    <property type="match status" value="1"/>
</dbReference>
<dbReference type="PROSITE" id="PS51767">
    <property type="entry name" value="PEPTIDASE_A1"/>
    <property type="match status" value="1"/>
</dbReference>
<dbReference type="InterPro" id="IPR001461">
    <property type="entry name" value="Aspartic_peptidase_A1"/>
</dbReference>
<comment type="similarity">
    <text evidence="1 7">Belongs to the peptidase A1 family.</text>
</comment>
<dbReference type="AlphaFoldDB" id="A0A1B6KRJ2"/>
<dbReference type="InterPro" id="IPR033121">
    <property type="entry name" value="PEPTIDASE_A1"/>
</dbReference>
<feature type="active site" evidence="5">
    <location>
        <position position="93"/>
    </location>
</feature>
<keyword evidence="4 7" id="KW-0378">Hydrolase</keyword>
<organism evidence="10">
    <name type="scientific">Graphocephala atropunctata</name>
    <dbReference type="NCBI Taxonomy" id="36148"/>
    <lineage>
        <taxon>Eukaryota</taxon>
        <taxon>Metazoa</taxon>
        <taxon>Ecdysozoa</taxon>
        <taxon>Arthropoda</taxon>
        <taxon>Hexapoda</taxon>
        <taxon>Insecta</taxon>
        <taxon>Pterygota</taxon>
        <taxon>Neoptera</taxon>
        <taxon>Paraneoptera</taxon>
        <taxon>Hemiptera</taxon>
        <taxon>Auchenorrhyncha</taxon>
        <taxon>Membracoidea</taxon>
        <taxon>Cicadellidae</taxon>
        <taxon>Cicadellinae</taxon>
        <taxon>Cicadellini</taxon>
        <taxon>Graphocephala</taxon>
    </lineage>
</organism>
<evidence type="ECO:0000256" key="7">
    <source>
        <dbReference type="RuleBase" id="RU000454"/>
    </source>
</evidence>
<evidence type="ECO:0000259" key="9">
    <source>
        <dbReference type="PROSITE" id="PS51767"/>
    </source>
</evidence>
<evidence type="ECO:0000256" key="1">
    <source>
        <dbReference type="ARBA" id="ARBA00007447"/>
    </source>
</evidence>
<accession>A0A1B6KRJ2</accession>
<feature type="chain" id="PRO_5008586871" description="Peptidase A1 domain-containing protein" evidence="8">
    <location>
        <begin position="24"/>
        <end position="391"/>
    </location>
</feature>
<dbReference type="Gene3D" id="2.40.70.10">
    <property type="entry name" value="Acid Proteases"/>
    <property type="match status" value="2"/>
</dbReference>
<dbReference type="EMBL" id="GEBQ01025898">
    <property type="protein sequence ID" value="JAT14079.1"/>
    <property type="molecule type" value="Transcribed_RNA"/>
</dbReference>
<evidence type="ECO:0000256" key="2">
    <source>
        <dbReference type="ARBA" id="ARBA00022670"/>
    </source>
</evidence>
<dbReference type="GO" id="GO:0004190">
    <property type="term" value="F:aspartic-type endopeptidase activity"/>
    <property type="evidence" value="ECO:0007669"/>
    <property type="project" value="UniProtKB-KW"/>
</dbReference>
<evidence type="ECO:0000256" key="5">
    <source>
        <dbReference type="PIRSR" id="PIRSR601461-1"/>
    </source>
</evidence>
<dbReference type="PRINTS" id="PR00792">
    <property type="entry name" value="PEPSIN"/>
</dbReference>
<feature type="signal peptide" evidence="8">
    <location>
        <begin position="1"/>
        <end position="23"/>
    </location>
</feature>
<feature type="non-terminal residue" evidence="10">
    <location>
        <position position="1"/>
    </location>
</feature>
<dbReference type="Pfam" id="PF00026">
    <property type="entry name" value="Asp"/>
    <property type="match status" value="1"/>
</dbReference>
<evidence type="ECO:0000256" key="4">
    <source>
        <dbReference type="ARBA" id="ARBA00022801"/>
    </source>
</evidence>
<name>A0A1B6KRJ2_9HEMI</name>
<feature type="disulfide bond" evidence="6">
    <location>
        <begin position="313"/>
        <end position="351"/>
    </location>
</feature>
<gene>
    <name evidence="10" type="ORF">g.15240</name>
</gene>
<keyword evidence="6" id="KW-1015">Disulfide bond</keyword>
<keyword evidence="8" id="KW-0732">Signal</keyword>
<evidence type="ECO:0000256" key="8">
    <source>
        <dbReference type="SAM" id="SignalP"/>
    </source>
</evidence>
<keyword evidence="2 7" id="KW-0645">Protease</keyword>
<dbReference type="FunFam" id="2.40.70.10:FF:000115">
    <property type="entry name" value="Lysosomal aspartic protease"/>
    <property type="match status" value="1"/>
</dbReference>
<dbReference type="PROSITE" id="PS00141">
    <property type="entry name" value="ASP_PROTEASE"/>
    <property type="match status" value="1"/>
</dbReference>
<dbReference type="PANTHER" id="PTHR47966:SF51">
    <property type="entry name" value="BETA-SITE APP-CLEAVING ENZYME, ISOFORM A-RELATED"/>
    <property type="match status" value="1"/>
</dbReference>
<evidence type="ECO:0000256" key="6">
    <source>
        <dbReference type="PIRSR" id="PIRSR601461-2"/>
    </source>
</evidence>
<feature type="domain" description="Peptidase A1" evidence="9">
    <location>
        <begin position="75"/>
        <end position="388"/>
    </location>
</feature>
<keyword evidence="3 7" id="KW-0064">Aspartyl protease</keyword>
<feature type="active site" evidence="5">
    <location>
        <position position="279"/>
    </location>
</feature>
<protein>
    <recommendedName>
        <fullName evidence="9">Peptidase A1 domain-containing protein</fullName>
    </recommendedName>
</protein>
<sequence length="391" mass="43258">NPAIMLKFSLLLVILITVPFTLAKRKKHTTVSLDVKELDIPDSSLNTEDTIRVLSEDGSERNVSAHLRNILNLYYIGWLQIGTPPQRVLVIFDTGSADLWVASSTLCTNETYRSYCKKHRTYDNTESTTYVEDGRKVRVDYLTSSIEGIVGKEDISVYGLGVKGQLFIEATDIGRGLQSLNYDGIFGLGFTDISSIPADPPFINMINQKTVDKPVFAFYFSKTNKKAELTLGGVDDRHYRGDFTFARLAASNFWLIRVGGISVSSLPEPVANVTLAAVDSGTAFILGPPTIMDPINNAIGKLGPGGVFYLVDCDKLDELPTVNILINGTTFSLEPRDYIKKVKVSSHTYVCRSGFRGTEGLDFLVLGVMFMQKYYTQFDFGQNRIGFALAN</sequence>
<dbReference type="GO" id="GO:0006508">
    <property type="term" value="P:proteolysis"/>
    <property type="evidence" value="ECO:0007669"/>
    <property type="project" value="UniProtKB-KW"/>
</dbReference>
<reference evidence="10" key="1">
    <citation type="submission" date="2015-11" db="EMBL/GenBank/DDBJ databases">
        <title>De novo transcriptome assembly of four potential Pierce s Disease insect vectors from Arizona vineyards.</title>
        <authorList>
            <person name="Tassone E.E."/>
        </authorList>
    </citation>
    <scope>NUCLEOTIDE SEQUENCE</scope>
</reference>
<dbReference type="InterPro" id="IPR021109">
    <property type="entry name" value="Peptidase_aspartic_dom_sf"/>
</dbReference>
<evidence type="ECO:0000256" key="3">
    <source>
        <dbReference type="ARBA" id="ARBA00022750"/>
    </source>
</evidence>
<proteinExistence type="inferred from homology"/>
<dbReference type="SUPFAM" id="SSF50630">
    <property type="entry name" value="Acid proteases"/>
    <property type="match status" value="1"/>
</dbReference>
<dbReference type="InterPro" id="IPR001969">
    <property type="entry name" value="Aspartic_peptidase_AS"/>
</dbReference>
<evidence type="ECO:0000313" key="10">
    <source>
        <dbReference type="EMBL" id="JAT14079.1"/>
    </source>
</evidence>